<gene>
    <name evidence="2" type="ORF">FRD01_14170</name>
</gene>
<protein>
    <submittedName>
        <fullName evidence="2">Uncharacterized protein</fullName>
    </submittedName>
</protein>
<proteinExistence type="predicted"/>
<keyword evidence="3" id="KW-1185">Reference proteome</keyword>
<name>A0A5B8XXC0_9DELT</name>
<organism evidence="2 3">
    <name type="scientific">Microvenator marinus</name>
    <dbReference type="NCBI Taxonomy" id="2600177"/>
    <lineage>
        <taxon>Bacteria</taxon>
        <taxon>Deltaproteobacteria</taxon>
        <taxon>Bradymonadales</taxon>
        <taxon>Microvenatoraceae</taxon>
        <taxon>Microvenator</taxon>
    </lineage>
</organism>
<evidence type="ECO:0000256" key="1">
    <source>
        <dbReference type="SAM" id="MobiDB-lite"/>
    </source>
</evidence>
<accession>A0A5B8XXC0</accession>
<dbReference type="RefSeq" id="WP_146960707.1">
    <property type="nucleotide sequence ID" value="NZ_CP042467.1"/>
</dbReference>
<dbReference type="Proteomes" id="UP000321595">
    <property type="component" value="Chromosome"/>
</dbReference>
<dbReference type="EMBL" id="CP042467">
    <property type="protein sequence ID" value="QED28356.1"/>
    <property type="molecule type" value="Genomic_DNA"/>
</dbReference>
<dbReference type="AlphaFoldDB" id="A0A5B8XXC0"/>
<sequence>MNSFLYKLCAFGLLTLVSCDTSKEPVETSETTTPDAALAEQTPEPEPEPEPELEPEPEPEPLAPLQPQLVQAPPTLSELEALKTPVGELEGESFKDATLVGVARVSCGEGVMIQPIYREAGQLQVGIPTRLEVGHLRTPGIEYADGPFRITANFEEDSPERLKGTLEVAYDLGQRQGTYLRLSVDTKPFLAQIPPKMRGKKDLPFYPRCTPSGHFRAWSGDEDVQGYVNIIDVKESGAPFVSVVLSPYETLQFLIIPPEDNIEFKEAIELDLSEAHRRGHRPAGFIAKALQVLPVAPEDEARTKNLGLLKESSILEGKAKIVLTRDSQKQWRLQMTLNDLVLSPALRGRLQNRVFERMEIEGILMPETPVARIPDVPDWWRGEADDREKEERE</sequence>
<reference evidence="2 3" key="1">
    <citation type="submission" date="2019-08" db="EMBL/GenBank/DDBJ databases">
        <authorList>
            <person name="Liang Q."/>
        </authorList>
    </citation>
    <scope>NUCLEOTIDE SEQUENCE [LARGE SCALE GENOMIC DNA]</scope>
    <source>
        <strain evidence="2 3">V1718</strain>
    </source>
</reference>
<dbReference type="PROSITE" id="PS51257">
    <property type="entry name" value="PROKAR_LIPOPROTEIN"/>
    <property type="match status" value="1"/>
</dbReference>
<evidence type="ECO:0000313" key="2">
    <source>
        <dbReference type="EMBL" id="QED28356.1"/>
    </source>
</evidence>
<feature type="compositionally biased region" description="Acidic residues" evidence="1">
    <location>
        <begin position="43"/>
        <end position="59"/>
    </location>
</feature>
<evidence type="ECO:0000313" key="3">
    <source>
        <dbReference type="Proteomes" id="UP000321595"/>
    </source>
</evidence>
<feature type="region of interest" description="Disordered" evidence="1">
    <location>
        <begin position="22"/>
        <end position="65"/>
    </location>
</feature>
<dbReference type="KEGG" id="bbae:FRD01_14170"/>